<keyword evidence="3" id="KW-1185">Reference proteome</keyword>
<dbReference type="AlphaFoldDB" id="A0A9W8HZC8"/>
<dbReference type="EMBL" id="JANBUO010000010">
    <property type="protein sequence ID" value="KAJ2809123.1"/>
    <property type="molecule type" value="Genomic_DNA"/>
</dbReference>
<sequence>MLSRFIGASQRPLLTAQLKRGFQTGRIVTSEDGTHNNTDKSTNPEQDIQEDVDVPQTDLSSVGASAVSDTRITEETQGKRRGRQKINRNIGFKQWLKTEGVRFKKAIPHAVHYIEPGRRPFPLNPAFRPRSPLTDQLKEAIYKKYLEDPLRNTPRVLGDNYKVSIKRIEAILKLKAIEYHMVKHEGFVPQKKFTNGMESIMGVQKGVSVLKEVLVPTIPRISSPRFYAVPEGTSFNAEDAAEILGRKPYQEILDRLGASKPFTVDYEGLDPKFAPHPKKKLSNAEKKRLDSLGSETDEVIEESDVLTNRRWKFVFTDISKNSDMKDRFVLIREKDGTLKKANRDYKLKRYGLLWYH</sequence>
<dbReference type="Pfam" id="PF10245">
    <property type="entry name" value="MRP-S22"/>
    <property type="match status" value="1"/>
</dbReference>
<dbReference type="GO" id="GO:0032543">
    <property type="term" value="P:mitochondrial translation"/>
    <property type="evidence" value="ECO:0007669"/>
    <property type="project" value="TreeGrafter"/>
</dbReference>
<reference evidence="2" key="1">
    <citation type="submission" date="2022-07" db="EMBL/GenBank/DDBJ databases">
        <title>Phylogenomic reconstructions and comparative analyses of Kickxellomycotina fungi.</title>
        <authorList>
            <person name="Reynolds N.K."/>
            <person name="Stajich J.E."/>
            <person name="Barry K."/>
            <person name="Grigoriev I.V."/>
            <person name="Crous P."/>
            <person name="Smith M.E."/>
        </authorList>
    </citation>
    <scope>NUCLEOTIDE SEQUENCE</scope>
    <source>
        <strain evidence="2">NRRL 1565</strain>
    </source>
</reference>
<dbReference type="PANTHER" id="PTHR28158:SF1">
    <property type="entry name" value="SMALL RIBOSOMAL SUBUNIT PROTEIN MS45"/>
    <property type="match status" value="1"/>
</dbReference>
<feature type="compositionally biased region" description="Polar residues" evidence="1">
    <location>
        <begin position="57"/>
        <end position="70"/>
    </location>
</feature>
<dbReference type="OrthoDB" id="10052321at2759"/>
<dbReference type="Proteomes" id="UP001140094">
    <property type="component" value="Unassembled WGS sequence"/>
</dbReference>
<feature type="region of interest" description="Disordered" evidence="1">
    <location>
        <begin position="25"/>
        <end position="84"/>
    </location>
</feature>
<evidence type="ECO:0000313" key="2">
    <source>
        <dbReference type="EMBL" id="KAJ2809123.1"/>
    </source>
</evidence>
<protein>
    <submittedName>
        <fullName evidence="2">Uncharacterized protein</fullName>
    </submittedName>
</protein>
<dbReference type="PANTHER" id="PTHR28158">
    <property type="entry name" value="37S RIBOSOMAL PROTEIN S35, MITOCHONDRIAL"/>
    <property type="match status" value="1"/>
</dbReference>
<accession>A0A9W8HZC8</accession>
<organism evidence="2 3">
    <name type="scientific">Coemansia guatemalensis</name>
    <dbReference type="NCBI Taxonomy" id="2761395"/>
    <lineage>
        <taxon>Eukaryota</taxon>
        <taxon>Fungi</taxon>
        <taxon>Fungi incertae sedis</taxon>
        <taxon>Zoopagomycota</taxon>
        <taxon>Kickxellomycotina</taxon>
        <taxon>Kickxellomycetes</taxon>
        <taxon>Kickxellales</taxon>
        <taxon>Kickxellaceae</taxon>
        <taxon>Coemansia</taxon>
    </lineage>
</organism>
<name>A0A9W8HZC8_9FUNG</name>
<evidence type="ECO:0000313" key="3">
    <source>
        <dbReference type="Proteomes" id="UP001140094"/>
    </source>
</evidence>
<dbReference type="GO" id="GO:0005763">
    <property type="term" value="C:mitochondrial small ribosomal subunit"/>
    <property type="evidence" value="ECO:0007669"/>
    <property type="project" value="TreeGrafter"/>
</dbReference>
<gene>
    <name evidence="2" type="ORF">H4R20_000363</name>
</gene>
<dbReference type="InterPro" id="IPR021036">
    <property type="entry name" value="Ribosomal_mS45"/>
</dbReference>
<proteinExistence type="predicted"/>
<comment type="caution">
    <text evidence="2">The sequence shown here is derived from an EMBL/GenBank/DDBJ whole genome shotgun (WGS) entry which is preliminary data.</text>
</comment>
<evidence type="ECO:0000256" key="1">
    <source>
        <dbReference type="SAM" id="MobiDB-lite"/>
    </source>
</evidence>
<dbReference type="GO" id="GO:0003735">
    <property type="term" value="F:structural constituent of ribosome"/>
    <property type="evidence" value="ECO:0007669"/>
    <property type="project" value="TreeGrafter"/>
</dbReference>
<dbReference type="Pfam" id="PF12298">
    <property type="entry name" value="Bot1p"/>
    <property type="match status" value="1"/>
</dbReference>
<dbReference type="InterPro" id="IPR019374">
    <property type="entry name" value="Ribosomal_mS22"/>
</dbReference>